<keyword evidence="1" id="KW-0812">Transmembrane</keyword>
<reference evidence="2 3" key="1">
    <citation type="submission" date="2021-01" db="EMBL/GenBank/DDBJ databases">
        <title>Whole genome shotgun sequence of Catellatospora chokoriensis NBRC 107358.</title>
        <authorList>
            <person name="Komaki H."/>
            <person name="Tamura T."/>
        </authorList>
    </citation>
    <scope>NUCLEOTIDE SEQUENCE [LARGE SCALE GENOMIC DNA]</scope>
    <source>
        <strain evidence="2 3">NBRC 107358</strain>
    </source>
</reference>
<dbReference type="Proteomes" id="UP000619293">
    <property type="component" value="Unassembled WGS sequence"/>
</dbReference>
<evidence type="ECO:0000313" key="2">
    <source>
        <dbReference type="EMBL" id="GIF91953.1"/>
    </source>
</evidence>
<feature type="transmembrane region" description="Helical" evidence="1">
    <location>
        <begin position="124"/>
        <end position="144"/>
    </location>
</feature>
<keyword evidence="1" id="KW-1133">Transmembrane helix</keyword>
<feature type="transmembrane region" description="Helical" evidence="1">
    <location>
        <begin position="80"/>
        <end position="98"/>
    </location>
</feature>
<keyword evidence="3" id="KW-1185">Reference proteome</keyword>
<dbReference type="AlphaFoldDB" id="A0A8J3K875"/>
<comment type="caution">
    <text evidence="2">The sequence shown here is derived from an EMBL/GenBank/DDBJ whole genome shotgun (WGS) entry which is preliminary data.</text>
</comment>
<sequence length="157" mass="17387">MTQAEAGAFKILKGLGIAIVIVVSLVLIAVYWQPVLSTIVDIWNYLIDRIPSDGGQRTAVLIYMIAAVVMGVLFSQAGHFTAYGIAMGLVPLLWVLFWEGFPPLGLNPVWTGNMGVAHLRPSQVALWAVVAAVLTTLVFVPLEFREKWQRRRRSRRG</sequence>
<protein>
    <submittedName>
        <fullName evidence="2">Uncharacterized protein</fullName>
    </submittedName>
</protein>
<evidence type="ECO:0000256" key="1">
    <source>
        <dbReference type="SAM" id="Phobius"/>
    </source>
</evidence>
<feature type="transmembrane region" description="Helical" evidence="1">
    <location>
        <begin position="54"/>
        <end position="73"/>
    </location>
</feature>
<organism evidence="2 3">
    <name type="scientific">Catellatospora chokoriensis</name>
    <dbReference type="NCBI Taxonomy" id="310353"/>
    <lineage>
        <taxon>Bacteria</taxon>
        <taxon>Bacillati</taxon>
        <taxon>Actinomycetota</taxon>
        <taxon>Actinomycetes</taxon>
        <taxon>Micromonosporales</taxon>
        <taxon>Micromonosporaceae</taxon>
        <taxon>Catellatospora</taxon>
    </lineage>
</organism>
<keyword evidence="1" id="KW-0472">Membrane</keyword>
<gene>
    <name evidence="2" type="ORF">Cch02nite_53970</name>
</gene>
<dbReference type="EMBL" id="BONG01000039">
    <property type="protein sequence ID" value="GIF91953.1"/>
    <property type="molecule type" value="Genomic_DNA"/>
</dbReference>
<name>A0A8J3K875_9ACTN</name>
<dbReference type="RefSeq" id="WP_191837212.1">
    <property type="nucleotide sequence ID" value="NZ_BAAALB010000001.1"/>
</dbReference>
<proteinExistence type="predicted"/>
<feature type="transmembrane region" description="Helical" evidence="1">
    <location>
        <begin position="12"/>
        <end position="34"/>
    </location>
</feature>
<evidence type="ECO:0000313" key="3">
    <source>
        <dbReference type="Proteomes" id="UP000619293"/>
    </source>
</evidence>
<accession>A0A8J3K875</accession>